<evidence type="ECO:0000313" key="2">
    <source>
        <dbReference type="Proteomes" id="UP001283361"/>
    </source>
</evidence>
<keyword evidence="2" id="KW-1185">Reference proteome</keyword>
<name>A0AAE0XPF7_9GAST</name>
<proteinExistence type="predicted"/>
<protein>
    <submittedName>
        <fullName evidence="1">Uncharacterized protein</fullName>
    </submittedName>
</protein>
<dbReference type="EMBL" id="JAWDGP010007969">
    <property type="protein sequence ID" value="KAK3698690.1"/>
    <property type="molecule type" value="Genomic_DNA"/>
</dbReference>
<organism evidence="1 2">
    <name type="scientific">Elysia crispata</name>
    <name type="common">lettuce slug</name>
    <dbReference type="NCBI Taxonomy" id="231223"/>
    <lineage>
        <taxon>Eukaryota</taxon>
        <taxon>Metazoa</taxon>
        <taxon>Spiralia</taxon>
        <taxon>Lophotrochozoa</taxon>
        <taxon>Mollusca</taxon>
        <taxon>Gastropoda</taxon>
        <taxon>Heterobranchia</taxon>
        <taxon>Euthyneura</taxon>
        <taxon>Panpulmonata</taxon>
        <taxon>Sacoglossa</taxon>
        <taxon>Placobranchoidea</taxon>
        <taxon>Plakobranchidae</taxon>
        <taxon>Elysia</taxon>
    </lineage>
</organism>
<dbReference type="Proteomes" id="UP001283361">
    <property type="component" value="Unassembled WGS sequence"/>
</dbReference>
<accession>A0AAE0XPF7</accession>
<sequence length="92" mass="10534">MPPNIPNENWSQRVGEKEASTEFDAGWKWRFPEKQWTGESVRTTDRHRHQFVLVRSLQGRLTAGPLVYTGGTCPTLILCLPMPRGIDPDRSK</sequence>
<reference evidence="1" key="1">
    <citation type="journal article" date="2023" name="G3 (Bethesda)">
        <title>A reference genome for the long-term kleptoplast-retaining sea slug Elysia crispata morphotype clarki.</title>
        <authorList>
            <person name="Eastman K.E."/>
            <person name="Pendleton A.L."/>
            <person name="Shaikh M.A."/>
            <person name="Suttiyut T."/>
            <person name="Ogas R."/>
            <person name="Tomko P."/>
            <person name="Gavelis G."/>
            <person name="Widhalm J.R."/>
            <person name="Wisecaver J.H."/>
        </authorList>
    </citation>
    <scope>NUCLEOTIDE SEQUENCE</scope>
    <source>
        <strain evidence="1">ECLA1</strain>
    </source>
</reference>
<comment type="caution">
    <text evidence="1">The sequence shown here is derived from an EMBL/GenBank/DDBJ whole genome shotgun (WGS) entry which is preliminary data.</text>
</comment>
<gene>
    <name evidence="1" type="ORF">RRG08_046192</name>
</gene>
<dbReference type="AlphaFoldDB" id="A0AAE0XPF7"/>
<evidence type="ECO:0000313" key="1">
    <source>
        <dbReference type="EMBL" id="KAK3698690.1"/>
    </source>
</evidence>